<keyword evidence="6" id="KW-1185">Reference proteome</keyword>
<dbReference type="HOGENOM" id="CLU_031285_10_4_9"/>
<dbReference type="InterPro" id="IPR006061">
    <property type="entry name" value="SBP_1_CS"/>
</dbReference>
<dbReference type="KEGG" id="pbj:VN24_11765"/>
<organism evidence="5 6">
    <name type="scientific">Paenibacillus beijingensis</name>
    <dbReference type="NCBI Taxonomy" id="1126833"/>
    <lineage>
        <taxon>Bacteria</taxon>
        <taxon>Bacillati</taxon>
        <taxon>Bacillota</taxon>
        <taxon>Bacilli</taxon>
        <taxon>Bacillales</taxon>
        <taxon>Paenibacillaceae</taxon>
        <taxon>Paenibacillus</taxon>
    </lineage>
</organism>
<evidence type="ECO:0000256" key="2">
    <source>
        <dbReference type="ARBA" id="ARBA00022448"/>
    </source>
</evidence>
<dbReference type="PATRIC" id="fig|1126833.4.peg.2572"/>
<dbReference type="PANTHER" id="PTHR30061">
    <property type="entry name" value="MALTOSE-BINDING PERIPLASMIC PROTEIN"/>
    <property type="match status" value="1"/>
</dbReference>
<dbReference type="GO" id="GO:0015768">
    <property type="term" value="P:maltose transport"/>
    <property type="evidence" value="ECO:0007669"/>
    <property type="project" value="TreeGrafter"/>
</dbReference>
<dbReference type="GO" id="GO:0055052">
    <property type="term" value="C:ATP-binding cassette (ABC) transporter complex, substrate-binding subunit-containing"/>
    <property type="evidence" value="ECO:0007669"/>
    <property type="project" value="TreeGrafter"/>
</dbReference>
<reference evidence="5 6" key="1">
    <citation type="journal article" date="2015" name="J. Biotechnol.">
        <title>Complete genome sequence of Paenibacillus beijingensis 7188(T) (=DSM 24997(T)), a novel rhizobacterium from jujube garden soil.</title>
        <authorList>
            <person name="Kwak Y."/>
            <person name="Shin J.H."/>
        </authorList>
    </citation>
    <scope>NUCLEOTIDE SEQUENCE [LARGE SCALE GENOMIC DNA]</scope>
    <source>
        <strain evidence="5 6">DSM 24997</strain>
    </source>
</reference>
<evidence type="ECO:0000313" key="5">
    <source>
        <dbReference type="EMBL" id="AJY75131.1"/>
    </source>
</evidence>
<feature type="chain" id="PRO_5039264287" evidence="4">
    <location>
        <begin position="26"/>
        <end position="450"/>
    </location>
</feature>
<keyword evidence="3 4" id="KW-0732">Signal</keyword>
<dbReference type="PANTHER" id="PTHR30061:SF50">
    <property type="entry name" value="MALTOSE_MALTODEXTRIN-BINDING PERIPLASMIC PROTEIN"/>
    <property type="match status" value="1"/>
</dbReference>
<evidence type="ECO:0000256" key="3">
    <source>
        <dbReference type="ARBA" id="ARBA00022729"/>
    </source>
</evidence>
<dbReference type="OrthoDB" id="9782846at2"/>
<protein>
    <submittedName>
        <fullName evidence="5">ABC transporter substrate-binding protein</fullName>
    </submittedName>
</protein>
<comment type="similarity">
    <text evidence="1">Belongs to the bacterial solute-binding protein 1 family.</text>
</comment>
<dbReference type="GO" id="GO:0042956">
    <property type="term" value="P:maltodextrin transmembrane transport"/>
    <property type="evidence" value="ECO:0007669"/>
    <property type="project" value="TreeGrafter"/>
</dbReference>
<proteinExistence type="inferred from homology"/>
<dbReference type="PROSITE" id="PS01037">
    <property type="entry name" value="SBP_BACTERIAL_1"/>
    <property type="match status" value="1"/>
</dbReference>
<reference evidence="6" key="2">
    <citation type="submission" date="2015-03" db="EMBL/GenBank/DDBJ databases">
        <title>Genome sequence of Paenibacillus beijingensis strain DSM 24997T.</title>
        <authorList>
            <person name="Kwak Y."/>
            <person name="Shin J.-H."/>
        </authorList>
    </citation>
    <scope>NUCLEOTIDE SEQUENCE [LARGE SCALE GENOMIC DNA]</scope>
    <source>
        <strain evidence="6">DSM 24997</strain>
    </source>
</reference>
<dbReference type="GO" id="GO:0055085">
    <property type="term" value="P:transmembrane transport"/>
    <property type="evidence" value="ECO:0007669"/>
    <property type="project" value="InterPro"/>
</dbReference>
<name>A0A0D5NIQ0_9BACL</name>
<dbReference type="SUPFAM" id="SSF53850">
    <property type="entry name" value="Periplasmic binding protein-like II"/>
    <property type="match status" value="1"/>
</dbReference>
<dbReference type="EMBL" id="CP011058">
    <property type="protein sequence ID" value="AJY75131.1"/>
    <property type="molecule type" value="Genomic_DNA"/>
</dbReference>
<dbReference type="PROSITE" id="PS51257">
    <property type="entry name" value="PROKAR_LIPOPROTEIN"/>
    <property type="match status" value="1"/>
</dbReference>
<dbReference type="InterPro" id="IPR006059">
    <property type="entry name" value="SBP"/>
</dbReference>
<dbReference type="Proteomes" id="UP000032633">
    <property type="component" value="Chromosome"/>
</dbReference>
<dbReference type="AlphaFoldDB" id="A0A0D5NIQ0"/>
<feature type="signal peptide" evidence="4">
    <location>
        <begin position="1"/>
        <end position="25"/>
    </location>
</feature>
<evidence type="ECO:0000256" key="1">
    <source>
        <dbReference type="ARBA" id="ARBA00008520"/>
    </source>
</evidence>
<evidence type="ECO:0000256" key="4">
    <source>
        <dbReference type="SAM" id="SignalP"/>
    </source>
</evidence>
<accession>A0A0D5NIQ0</accession>
<sequence length="450" mass="49359">MKSKKQVKRLSWTAVSLLLAASLAAGCGQSGSAPAETAASEQKDASASASGVTEISFVSYSNYEKPLKKVIEAFEAGHPDVKVKLELNPFAQMMETIEIKMGSKSKDMDLLFVDSPLVMNYAVKGYLEPLDKLLPEGAKQTWVQSAVDAASYQNQLMAAPMNNSSQVMYYNKDLFQKAGVPFPDEDKRMTWEEVRDLAKKLTQDTNGDGQNDLFGFSFDQVGRAYQLLALSEGLGAKMISEDGMVSSGYTNSPEAVKAFQFYADLFNKDKVSPKIKKEESIDYFTSGKVAMFVGANHNLPKLKAAGLNFGVTLHPYFAGQKIVTPTGAWNVGISKYSANKEAAAEFIQFLTVGEGAKIMFVEGGTLPPQVDLLDEIGSNPKYGQFPDNVIRIAARESRETAVPRPQTPGYLEWESNMNKAFEDMKNGTDPKKALDDAVNIIDNQLKKYKQ</sequence>
<dbReference type="GO" id="GO:1901982">
    <property type="term" value="F:maltose binding"/>
    <property type="evidence" value="ECO:0007669"/>
    <property type="project" value="TreeGrafter"/>
</dbReference>
<dbReference type="Pfam" id="PF01547">
    <property type="entry name" value="SBP_bac_1"/>
    <property type="match status" value="1"/>
</dbReference>
<dbReference type="RefSeq" id="WP_045670564.1">
    <property type="nucleotide sequence ID" value="NZ_CP011058.1"/>
</dbReference>
<evidence type="ECO:0000313" key="6">
    <source>
        <dbReference type="Proteomes" id="UP000032633"/>
    </source>
</evidence>
<dbReference type="Gene3D" id="3.40.190.10">
    <property type="entry name" value="Periplasmic binding protein-like II"/>
    <property type="match status" value="1"/>
</dbReference>
<gene>
    <name evidence="5" type="ORF">VN24_11765</name>
</gene>
<keyword evidence="2" id="KW-0813">Transport</keyword>
<dbReference type="STRING" id="1126833.VN24_11765"/>